<gene>
    <name evidence="1" type="ORF">VB739_01880</name>
</gene>
<dbReference type="Proteomes" id="UP001302329">
    <property type="component" value="Unassembled WGS sequence"/>
</dbReference>
<protein>
    <recommendedName>
        <fullName evidence="3">Exostosin GT47 domain-containing protein</fullName>
    </recommendedName>
</protein>
<sequence length="369" mass="41742">MGDPARTDAQSLWRRISGKIHRAPRTLRVLLEPKIQRQTRAIQKHINGRKFSRAGAALRRQNPNAEGLVLTTRMVDATNPSIAHWADWSLTRYGFSGDLRSQPQLIYVKAVPECLDLFLRDYLPLLKASTRFVLLTGDANTTLPQQVDQRFPDYLASGLYQRLLKLLEDSRLLHWYAENLDIPLAGITPIPLGCVNSDGHVIYQQAITQATPIAIRAKPLKAFCAHYVREGPQWNPRKQVTKLAKDNWRHFVDVHEQIPYNEFVPTLKTYPFVLCVGGGGLDPSPKAFTALLTGAIPIIERNPTTAAYTDLPVAYVDSWDVGSLDPARLQGWLDDLHPDFEDPARRRSVLERMSMASWLRRIRAHHPAA</sequence>
<dbReference type="EMBL" id="JAYGHY010000003">
    <property type="protein sequence ID" value="MEA5441300.1"/>
    <property type="molecule type" value="Genomic_DNA"/>
</dbReference>
<accession>A0ABU5SS49</accession>
<evidence type="ECO:0008006" key="3">
    <source>
        <dbReference type="Google" id="ProtNLM"/>
    </source>
</evidence>
<comment type="caution">
    <text evidence="1">The sequence shown here is derived from an EMBL/GenBank/DDBJ whole genome shotgun (WGS) entry which is preliminary data.</text>
</comment>
<keyword evidence="2" id="KW-1185">Reference proteome</keyword>
<evidence type="ECO:0000313" key="1">
    <source>
        <dbReference type="EMBL" id="MEA5441300.1"/>
    </source>
</evidence>
<evidence type="ECO:0000313" key="2">
    <source>
        <dbReference type="Proteomes" id="UP001302329"/>
    </source>
</evidence>
<proteinExistence type="predicted"/>
<organism evidence="1 2">
    <name type="scientific">Cyanobium gracile UHCC 0281</name>
    <dbReference type="NCBI Taxonomy" id="3110309"/>
    <lineage>
        <taxon>Bacteria</taxon>
        <taxon>Bacillati</taxon>
        <taxon>Cyanobacteriota</taxon>
        <taxon>Cyanophyceae</taxon>
        <taxon>Synechococcales</taxon>
        <taxon>Prochlorococcaceae</taxon>
        <taxon>Cyanobium</taxon>
    </lineage>
</organism>
<reference evidence="1 2" key="1">
    <citation type="submission" date="2023-12" db="EMBL/GenBank/DDBJ databases">
        <title>Baltic Sea Cyanobacteria.</title>
        <authorList>
            <person name="Delbaje E."/>
            <person name="Fewer D.P."/>
            <person name="Shishido T.K."/>
        </authorList>
    </citation>
    <scope>NUCLEOTIDE SEQUENCE [LARGE SCALE GENOMIC DNA]</scope>
    <source>
        <strain evidence="1 2">UHCC 0281</strain>
    </source>
</reference>
<name>A0ABU5SS49_9CYAN</name>
<dbReference type="RefSeq" id="WP_323355443.1">
    <property type="nucleotide sequence ID" value="NZ_JAYGHY010000003.1"/>
</dbReference>